<feature type="region of interest" description="Disordered" evidence="1">
    <location>
        <begin position="1"/>
        <end position="20"/>
    </location>
</feature>
<sequence length="157" mass="17199">MAGNPADGRFRPPDPQLQVGNPIVQAQIHDVAEEASSTSSQLREEAVQIATVEAEIDAFRHNMEKGNTSRTQEGVIQRVEEQRIVEKIVLQKAAKEAATSNRTPSHSDENRQESGIGELSPVRDSHTHQIGVGKDALNVESAQEGNRDGAQQRFQEP</sequence>
<feature type="region of interest" description="Disordered" evidence="1">
    <location>
        <begin position="92"/>
        <end position="157"/>
    </location>
</feature>
<protein>
    <submittedName>
        <fullName evidence="2">Uncharacterized protein</fullName>
    </submittedName>
</protein>
<name>A0A6N2AEE1_SOLCI</name>
<reference evidence="2" key="1">
    <citation type="submission" date="2019-05" db="EMBL/GenBank/DDBJ databases">
        <title>The de novo reference genome and transcriptome assemblies of the wild tomato species Solanum chilense.</title>
        <authorList>
            <person name="Stam R."/>
            <person name="Nosenko T."/>
            <person name="Hoerger A.C."/>
            <person name="Stephan W."/>
            <person name="Seidel M.A."/>
            <person name="Kuhn J.M.M."/>
            <person name="Haberer G."/>
            <person name="Tellier A."/>
        </authorList>
    </citation>
    <scope>NUCLEOTIDE SEQUENCE</scope>
    <source>
        <tissue evidence="2">Mature leaves</tissue>
    </source>
</reference>
<comment type="caution">
    <text evidence="2">The sequence shown here is derived from an EMBL/GenBank/DDBJ whole genome shotgun (WGS) entry which is preliminary data.</text>
</comment>
<evidence type="ECO:0000313" key="2">
    <source>
        <dbReference type="EMBL" id="TMW80797.1"/>
    </source>
</evidence>
<dbReference type="EMBL" id="RXGB01039377">
    <property type="protein sequence ID" value="TMW80797.1"/>
    <property type="molecule type" value="Genomic_DNA"/>
</dbReference>
<organism evidence="2">
    <name type="scientific">Solanum chilense</name>
    <name type="common">Tomato</name>
    <name type="synonym">Lycopersicon chilense</name>
    <dbReference type="NCBI Taxonomy" id="4083"/>
    <lineage>
        <taxon>Eukaryota</taxon>
        <taxon>Viridiplantae</taxon>
        <taxon>Streptophyta</taxon>
        <taxon>Embryophyta</taxon>
        <taxon>Tracheophyta</taxon>
        <taxon>Spermatophyta</taxon>
        <taxon>Magnoliopsida</taxon>
        <taxon>eudicotyledons</taxon>
        <taxon>Gunneridae</taxon>
        <taxon>Pentapetalae</taxon>
        <taxon>asterids</taxon>
        <taxon>lamiids</taxon>
        <taxon>Solanales</taxon>
        <taxon>Solanaceae</taxon>
        <taxon>Solanoideae</taxon>
        <taxon>Solaneae</taxon>
        <taxon>Solanum</taxon>
        <taxon>Solanum subgen. Lycopersicon</taxon>
    </lineage>
</organism>
<evidence type="ECO:0000256" key="1">
    <source>
        <dbReference type="SAM" id="MobiDB-lite"/>
    </source>
</evidence>
<proteinExistence type="predicted"/>
<gene>
    <name evidence="2" type="ORF">EJD97_015023</name>
</gene>
<accession>A0A6N2AEE1</accession>
<dbReference type="AlphaFoldDB" id="A0A6N2AEE1"/>